<evidence type="ECO:0000259" key="3">
    <source>
        <dbReference type="PROSITE" id="PS50902"/>
    </source>
</evidence>
<protein>
    <submittedName>
        <fullName evidence="4">FAD-binding oxidoreductase</fullName>
    </submittedName>
</protein>
<feature type="transmembrane region" description="Helical" evidence="2">
    <location>
        <begin position="130"/>
        <end position="151"/>
    </location>
</feature>
<keyword evidence="1" id="KW-0285">Flavoprotein</keyword>
<dbReference type="AlphaFoldDB" id="A0A0C1GA13"/>
<sequence length="731" mass="81137">MITKVWRYSHLTLAVSSFIFLLLAAVTGIILSAEPISQKVKPYAAGNLQNTDVATVIPTLKTQYSEITSITVEHGRFVLLQAIDNNGDDVKAYIDPKNGKVLGIPGKKNEFFQWVTTLHRSLFLHETGRLFIGLTAFLLALIAISGILLTIQRQRGIRRFFAKIQKDGFSQYYHVILGRILLIPILIIAISGTYLSLNTLGILKTVKTSVDVNPDHIKASPVKKLKDFEVFKNISLADVQSIEFPFSEDVEDYFILTLKDREIAVNQLTGEVLAENKYPFTLLLNNLSLDIHTGRTNVVWAVVLGISSIGILFFIYSGFAITLKRISKRSKNKYKAADCNFIILTGSENGSTHGYAIALHKSLLKQGKKSYLTTLNNYTLFPKAEQLIIFTSTYGLGDPPANAGRFLKKITQTAQSQTVHYSVLGFGSKAYPDFCKFAFDVHNSLSKESWATPLIDIHTVNDKSPQDLQLWEEAWSQMSGVAVNGLSAQKAAQPKKLKNFIVQSNTGQTRTEGVFQIRLSAKGKLKAKSGDLLAIYPANDHRERLYSIGVIDNTIQLSIRLHPDGLGSGFLHNLKSDSLLRAKVVKNPHFYFPEKTGKVIMISNGTGIAPFLGMISENTAKVSCHLFCGFRENASFEPFQQFLGEMKSAEKVSDLKIAFSREGNKQYVSDLILAEAGFVAQSLAESAVVMICGSLAMQKDILQILEEICQEKTGQPLSFYQSRNQVLTDCY</sequence>
<dbReference type="PROSITE" id="PS50902">
    <property type="entry name" value="FLAVODOXIN_LIKE"/>
    <property type="match status" value="1"/>
</dbReference>
<feature type="domain" description="Flavodoxin-like" evidence="3">
    <location>
        <begin position="341"/>
        <end position="476"/>
    </location>
</feature>
<dbReference type="InterPro" id="IPR001433">
    <property type="entry name" value="OxRdtase_FAD/NAD-bd"/>
</dbReference>
<keyword evidence="5" id="KW-1185">Reference proteome</keyword>
<dbReference type="InterPro" id="IPR005625">
    <property type="entry name" value="PepSY-ass_TM"/>
</dbReference>
<dbReference type="GO" id="GO:0010181">
    <property type="term" value="F:FMN binding"/>
    <property type="evidence" value="ECO:0007669"/>
    <property type="project" value="InterPro"/>
</dbReference>
<dbReference type="InterPro" id="IPR008254">
    <property type="entry name" value="Flavodoxin/NO_synth"/>
</dbReference>
<comment type="caution">
    <text evidence="4">The sequence shown here is derived from an EMBL/GenBank/DDBJ whole genome shotgun (WGS) entry which is preliminary data.</text>
</comment>
<keyword evidence="2" id="KW-0472">Membrane</keyword>
<dbReference type="OrthoDB" id="9789468at2"/>
<dbReference type="InterPro" id="IPR029039">
    <property type="entry name" value="Flavoprotein-like_sf"/>
</dbReference>
<evidence type="ECO:0000256" key="1">
    <source>
        <dbReference type="ARBA" id="ARBA00022630"/>
    </source>
</evidence>
<organism evidence="4 5">
    <name type="scientific">Pedobacter kyungheensis</name>
    <dbReference type="NCBI Taxonomy" id="1069985"/>
    <lineage>
        <taxon>Bacteria</taxon>
        <taxon>Pseudomonadati</taxon>
        <taxon>Bacteroidota</taxon>
        <taxon>Sphingobacteriia</taxon>
        <taxon>Sphingobacteriales</taxon>
        <taxon>Sphingobacteriaceae</taxon>
        <taxon>Pedobacter</taxon>
    </lineage>
</organism>
<dbReference type="SUPFAM" id="SSF52218">
    <property type="entry name" value="Flavoproteins"/>
    <property type="match status" value="1"/>
</dbReference>
<proteinExistence type="predicted"/>
<dbReference type="GO" id="GO:0005829">
    <property type="term" value="C:cytosol"/>
    <property type="evidence" value="ECO:0007669"/>
    <property type="project" value="TreeGrafter"/>
</dbReference>
<feature type="transmembrane region" description="Helical" evidence="2">
    <location>
        <begin position="12"/>
        <end position="33"/>
    </location>
</feature>
<dbReference type="GO" id="GO:0050660">
    <property type="term" value="F:flavin adenine dinucleotide binding"/>
    <property type="evidence" value="ECO:0007669"/>
    <property type="project" value="TreeGrafter"/>
</dbReference>
<dbReference type="GO" id="GO:0016491">
    <property type="term" value="F:oxidoreductase activity"/>
    <property type="evidence" value="ECO:0007669"/>
    <property type="project" value="InterPro"/>
</dbReference>
<dbReference type="InterPro" id="IPR001094">
    <property type="entry name" value="Flavdoxin-like"/>
</dbReference>
<keyword evidence="2" id="KW-0812">Transmembrane</keyword>
<dbReference type="Proteomes" id="UP000031246">
    <property type="component" value="Unassembled WGS sequence"/>
</dbReference>
<name>A0A0C1GA13_9SPHI</name>
<dbReference type="SUPFAM" id="SSF63380">
    <property type="entry name" value="Riboflavin synthase domain-like"/>
    <property type="match status" value="1"/>
</dbReference>
<keyword evidence="2" id="KW-1133">Transmembrane helix</keyword>
<dbReference type="Pfam" id="PF03929">
    <property type="entry name" value="PepSY_TM"/>
    <property type="match status" value="1"/>
</dbReference>
<dbReference type="PANTHER" id="PTHR19384">
    <property type="entry name" value="NITRIC OXIDE SYNTHASE-RELATED"/>
    <property type="match status" value="1"/>
</dbReference>
<dbReference type="InterPro" id="IPR039261">
    <property type="entry name" value="FNR_nucleotide-bd"/>
</dbReference>
<accession>A0A0C1GA13</accession>
<dbReference type="Pfam" id="PF00258">
    <property type="entry name" value="Flavodoxin_1"/>
    <property type="match status" value="1"/>
</dbReference>
<evidence type="ECO:0000313" key="5">
    <source>
        <dbReference type="Proteomes" id="UP000031246"/>
    </source>
</evidence>
<feature type="transmembrane region" description="Helical" evidence="2">
    <location>
        <begin position="298"/>
        <end position="323"/>
    </location>
</feature>
<dbReference type="EMBL" id="JSYN01000001">
    <property type="protein sequence ID" value="KIA96939.1"/>
    <property type="molecule type" value="Genomic_DNA"/>
</dbReference>
<dbReference type="Gene3D" id="3.40.50.360">
    <property type="match status" value="1"/>
</dbReference>
<evidence type="ECO:0000256" key="2">
    <source>
        <dbReference type="SAM" id="Phobius"/>
    </source>
</evidence>
<gene>
    <name evidence="4" type="ORF">OC25_00590</name>
</gene>
<reference evidence="4 5" key="1">
    <citation type="submission" date="2014-10" db="EMBL/GenBank/DDBJ databases">
        <title>Pedobacter Kyungheensis.</title>
        <authorList>
            <person name="Anderson B.M."/>
            <person name="Newman J.D."/>
        </authorList>
    </citation>
    <scope>NUCLEOTIDE SEQUENCE [LARGE SCALE GENOMIC DNA]</scope>
    <source>
        <strain evidence="4 5">KACC 16221</strain>
    </source>
</reference>
<dbReference type="PRINTS" id="PR00369">
    <property type="entry name" value="FLAVODOXIN"/>
</dbReference>
<dbReference type="Pfam" id="PF00175">
    <property type="entry name" value="NAD_binding_1"/>
    <property type="match status" value="1"/>
</dbReference>
<evidence type="ECO:0000313" key="4">
    <source>
        <dbReference type="EMBL" id="KIA96939.1"/>
    </source>
</evidence>
<dbReference type="Gene3D" id="3.40.50.80">
    <property type="entry name" value="Nucleotide-binding domain of ferredoxin-NADP reductase (FNR) module"/>
    <property type="match status" value="1"/>
</dbReference>
<feature type="transmembrane region" description="Helical" evidence="2">
    <location>
        <begin position="172"/>
        <end position="195"/>
    </location>
</feature>
<dbReference type="SUPFAM" id="SSF52343">
    <property type="entry name" value="Ferredoxin reductase-like, C-terminal NADP-linked domain"/>
    <property type="match status" value="1"/>
</dbReference>
<dbReference type="InterPro" id="IPR017938">
    <property type="entry name" value="Riboflavin_synthase-like_b-brl"/>
</dbReference>
<dbReference type="RefSeq" id="WP_039470638.1">
    <property type="nucleotide sequence ID" value="NZ_JSYN01000001.1"/>
</dbReference>